<evidence type="ECO:0000256" key="1">
    <source>
        <dbReference type="SAM" id="MobiDB-lite"/>
    </source>
</evidence>
<protein>
    <submittedName>
        <fullName evidence="2">Uncharacterized protein</fullName>
    </submittedName>
</protein>
<keyword evidence="3" id="KW-1185">Reference proteome</keyword>
<proteinExistence type="predicted"/>
<dbReference type="OrthoDB" id="786315at2759"/>
<dbReference type="STRING" id="888268.A0A1E5URP4"/>
<reference evidence="2 3" key="1">
    <citation type="submission" date="2016-09" db="EMBL/GenBank/DDBJ databases">
        <title>The draft genome of Dichanthelium oligosanthes: A C3 panicoid grass species.</title>
        <authorList>
            <person name="Studer A.J."/>
            <person name="Schnable J.C."/>
            <person name="Brutnell T.P."/>
        </authorList>
    </citation>
    <scope>NUCLEOTIDE SEQUENCE [LARGE SCALE GENOMIC DNA]</scope>
    <source>
        <strain evidence="3">cv. Kellogg 1175</strain>
        <tissue evidence="2">Leaf</tissue>
    </source>
</reference>
<name>A0A1E5URP4_9POAL</name>
<comment type="caution">
    <text evidence="2">The sequence shown here is derived from an EMBL/GenBank/DDBJ whole genome shotgun (WGS) entry which is preliminary data.</text>
</comment>
<evidence type="ECO:0000313" key="2">
    <source>
        <dbReference type="EMBL" id="OEL15569.1"/>
    </source>
</evidence>
<dbReference type="EMBL" id="LWDX02066284">
    <property type="protein sequence ID" value="OEL15569.1"/>
    <property type="molecule type" value="Genomic_DNA"/>
</dbReference>
<organism evidence="2 3">
    <name type="scientific">Dichanthelium oligosanthes</name>
    <dbReference type="NCBI Taxonomy" id="888268"/>
    <lineage>
        <taxon>Eukaryota</taxon>
        <taxon>Viridiplantae</taxon>
        <taxon>Streptophyta</taxon>
        <taxon>Embryophyta</taxon>
        <taxon>Tracheophyta</taxon>
        <taxon>Spermatophyta</taxon>
        <taxon>Magnoliopsida</taxon>
        <taxon>Liliopsida</taxon>
        <taxon>Poales</taxon>
        <taxon>Poaceae</taxon>
        <taxon>PACMAD clade</taxon>
        <taxon>Panicoideae</taxon>
        <taxon>Panicodae</taxon>
        <taxon>Paniceae</taxon>
        <taxon>Dichantheliinae</taxon>
        <taxon>Dichanthelium</taxon>
    </lineage>
</organism>
<accession>A0A1E5URP4</accession>
<sequence>MSARGVRPGMLHHKENNPADAQAGKRQRTATGAGRQPLSAAAPPPPPSEEPIVFEGREDVEALLNEKMKGKNKMDYKVTQTPIHDLLILSLPLSFCAPVPGCCLCSGEYQR</sequence>
<dbReference type="Proteomes" id="UP000095767">
    <property type="component" value="Unassembled WGS sequence"/>
</dbReference>
<gene>
    <name evidence="2" type="ORF">BAE44_0023412</name>
</gene>
<feature type="region of interest" description="Disordered" evidence="1">
    <location>
        <begin position="1"/>
        <end position="54"/>
    </location>
</feature>
<dbReference type="AlphaFoldDB" id="A0A1E5URP4"/>
<evidence type="ECO:0000313" key="3">
    <source>
        <dbReference type="Proteomes" id="UP000095767"/>
    </source>
</evidence>